<dbReference type="Gene3D" id="3.40.50.1980">
    <property type="entry name" value="Nitrogenase molybdenum iron protein domain"/>
    <property type="match status" value="2"/>
</dbReference>
<sequence>MGRYPPAPAAVPRERHGILADAAERRAGMEHSTPWEFSDDRGRLAVAGERPSRIVAYIQAGATLWDHGIRPVGLFGSQHDGAAPDPAKAGELPLAGLRYLGSGAALHPDTVLEADPDLVVAVTYDGEQVYGLEPKTALELEAHVPVVTVAVGPGRSLAGVRERFAALAGSLGRGEPLGAARELDAAEDALRQAAGAAAGPRVLALSPAGAERVHLARPGSWPDLRALTEHGVGLLEPAAGAGVNWSTVGWAEAAAMDPDIVLMDVRTNAARPQELRADAHWRAIEARARLLPWNPEAPCSRRAHTRFFTLLAETVREAAGAD</sequence>
<dbReference type="Pfam" id="PF01497">
    <property type="entry name" value="Peripla_BP_2"/>
    <property type="match status" value="1"/>
</dbReference>
<accession>A0A5J4LFE4</accession>
<comment type="caution">
    <text evidence="2">The sequence shown here is derived from an EMBL/GenBank/DDBJ whole genome shotgun (WGS) entry which is preliminary data.</text>
</comment>
<dbReference type="AlphaFoldDB" id="A0A5J4LFE4"/>
<dbReference type="Proteomes" id="UP000325598">
    <property type="component" value="Unassembled WGS sequence"/>
</dbReference>
<evidence type="ECO:0000259" key="1">
    <source>
        <dbReference type="Pfam" id="PF01497"/>
    </source>
</evidence>
<evidence type="ECO:0000313" key="2">
    <source>
        <dbReference type="EMBL" id="GES28895.1"/>
    </source>
</evidence>
<protein>
    <submittedName>
        <fullName evidence="2">ABC transporter substrate-binding protein</fullName>
    </submittedName>
</protein>
<gene>
    <name evidence="2" type="ORF">San01_13820</name>
</gene>
<proteinExistence type="predicted"/>
<dbReference type="EMBL" id="BLAG01000005">
    <property type="protein sequence ID" value="GES28895.1"/>
    <property type="molecule type" value="Genomic_DNA"/>
</dbReference>
<feature type="domain" description="Fe/B12 periplasmic-binding" evidence="1">
    <location>
        <begin position="109"/>
        <end position="286"/>
    </location>
</feature>
<evidence type="ECO:0000313" key="3">
    <source>
        <dbReference type="Proteomes" id="UP000325598"/>
    </source>
</evidence>
<keyword evidence="3" id="KW-1185">Reference proteome</keyword>
<organism evidence="2 3">
    <name type="scientific">Streptomyces angustmyceticus</name>
    <dbReference type="NCBI Taxonomy" id="285578"/>
    <lineage>
        <taxon>Bacteria</taxon>
        <taxon>Bacillati</taxon>
        <taxon>Actinomycetota</taxon>
        <taxon>Actinomycetes</taxon>
        <taxon>Kitasatosporales</taxon>
        <taxon>Streptomycetaceae</taxon>
        <taxon>Streptomyces</taxon>
    </lineage>
</organism>
<dbReference type="InterPro" id="IPR002491">
    <property type="entry name" value="ABC_transptr_periplasmic_BD"/>
</dbReference>
<reference evidence="2 3" key="1">
    <citation type="submission" date="2019-10" db="EMBL/GenBank/DDBJ databases">
        <title>Whole genome shotgun sequence of Streptomyces angustmyceticus NBRC 3934.</title>
        <authorList>
            <person name="Hosoyama A."/>
            <person name="Ichikawa N."/>
            <person name="Kimura A."/>
            <person name="Kitahashi Y."/>
            <person name="Komaki H."/>
            <person name="Uohara A."/>
        </authorList>
    </citation>
    <scope>NUCLEOTIDE SEQUENCE [LARGE SCALE GENOMIC DNA]</scope>
    <source>
        <strain evidence="2 3">NBRC 3934</strain>
    </source>
</reference>
<dbReference type="SUPFAM" id="SSF53807">
    <property type="entry name" value="Helical backbone' metal receptor"/>
    <property type="match status" value="1"/>
</dbReference>
<name>A0A5J4LFE4_9ACTN</name>